<dbReference type="InterPro" id="IPR036278">
    <property type="entry name" value="Sialidase_sf"/>
</dbReference>
<dbReference type="AlphaFoldDB" id="A0A554A0Y4"/>
<dbReference type="OrthoDB" id="41724at2"/>
<evidence type="ECO:0000313" key="3">
    <source>
        <dbReference type="Proteomes" id="UP000318521"/>
    </source>
</evidence>
<evidence type="ECO:0000259" key="1">
    <source>
        <dbReference type="Pfam" id="PF13088"/>
    </source>
</evidence>
<proteinExistence type="predicted"/>
<dbReference type="GO" id="GO:0016787">
    <property type="term" value="F:hydrolase activity"/>
    <property type="evidence" value="ECO:0007669"/>
    <property type="project" value="UniProtKB-KW"/>
</dbReference>
<dbReference type="Proteomes" id="UP000318521">
    <property type="component" value="Unassembled WGS sequence"/>
</dbReference>
<dbReference type="CDD" id="cd15482">
    <property type="entry name" value="Sialidase_non-viral"/>
    <property type="match status" value="1"/>
</dbReference>
<dbReference type="PANTHER" id="PTHR43752">
    <property type="entry name" value="BNR/ASP-BOX REPEAT FAMILY PROTEIN"/>
    <property type="match status" value="1"/>
</dbReference>
<dbReference type="SUPFAM" id="SSF50939">
    <property type="entry name" value="Sialidases"/>
    <property type="match status" value="1"/>
</dbReference>
<accession>A0A554A0Y4</accession>
<organism evidence="2 3">
    <name type="scientific">Alkalicoccobacillus porphyridii</name>
    <dbReference type="NCBI Taxonomy" id="2597270"/>
    <lineage>
        <taxon>Bacteria</taxon>
        <taxon>Bacillati</taxon>
        <taxon>Bacillota</taxon>
        <taxon>Bacilli</taxon>
        <taxon>Bacillales</taxon>
        <taxon>Bacillaceae</taxon>
        <taxon>Alkalicoccobacillus</taxon>
    </lineage>
</organism>
<sequence>MQLNYVSTNKIPSPFSHNHASNLLQLQNGDLLCTWFGGTKEGKADVSILCSRLAKGEQKWSEPIIFKGNSERSEQNPILFEAPDQQIWLMYTAQYDIHQDTAIVYIRKSADNGQTWGDASVLFDKPGSFVRNPPVVLEDGAILLPAYYSMKASNGFLGDDYSVVKISRDQGRTWDEYEVPESKGLVHMSIVSGSNGLIGFFRSRKADAIYRTTCSDDGKTWTKPAKIELPNNNASIQAISSKKGSILVIYNHINAEQAPPKENRPPWFDKADIDGLNLKTLESATWGVVRSPLKIAESTDEGKSWNELAVVASEKDVSSDYSAPEFSYPSILEGHDNLLHVSFTFLREHIQHSTYKLL</sequence>
<protein>
    <submittedName>
        <fullName evidence="2">Glycosyl hydrolase</fullName>
    </submittedName>
</protein>
<name>A0A554A0Y4_9BACI</name>
<evidence type="ECO:0000313" key="2">
    <source>
        <dbReference type="EMBL" id="TSB47306.1"/>
    </source>
</evidence>
<dbReference type="EMBL" id="VLXZ01000003">
    <property type="protein sequence ID" value="TSB47306.1"/>
    <property type="molecule type" value="Genomic_DNA"/>
</dbReference>
<feature type="domain" description="Sialidase" evidence="1">
    <location>
        <begin position="29"/>
        <end position="341"/>
    </location>
</feature>
<comment type="caution">
    <text evidence="2">The sequence shown here is derived from an EMBL/GenBank/DDBJ whole genome shotgun (WGS) entry which is preliminary data.</text>
</comment>
<reference evidence="2 3" key="1">
    <citation type="submission" date="2019-07" db="EMBL/GenBank/DDBJ databases">
        <authorList>
            <person name="Park Y.J."/>
            <person name="Jeong S.E."/>
            <person name="Jung H.S."/>
        </authorList>
    </citation>
    <scope>NUCLEOTIDE SEQUENCE [LARGE SCALE GENOMIC DNA]</scope>
    <source>
        <strain evidence="3">P16(2019)</strain>
    </source>
</reference>
<dbReference type="Pfam" id="PF13088">
    <property type="entry name" value="BNR_2"/>
    <property type="match status" value="1"/>
</dbReference>
<gene>
    <name evidence="2" type="ORF">FN960_06080</name>
</gene>
<keyword evidence="2" id="KW-0378">Hydrolase</keyword>
<dbReference type="PANTHER" id="PTHR43752:SF2">
    <property type="entry name" value="BNR_ASP-BOX REPEAT FAMILY PROTEIN"/>
    <property type="match status" value="1"/>
</dbReference>
<dbReference type="InterPro" id="IPR011040">
    <property type="entry name" value="Sialidase"/>
</dbReference>
<dbReference type="Gene3D" id="2.120.10.10">
    <property type="match status" value="1"/>
</dbReference>
<dbReference type="RefSeq" id="WP_143847806.1">
    <property type="nucleotide sequence ID" value="NZ_VLXZ01000003.1"/>
</dbReference>
<keyword evidence="3" id="KW-1185">Reference proteome</keyword>